<dbReference type="CDD" id="cd13137">
    <property type="entry name" value="MATE_NorM_like"/>
    <property type="match status" value="1"/>
</dbReference>
<sequence length="431" mass="47099">MIPLALDQLLNSFMGTVDTLIVSNIGSAAISAVSLVDAINILIVEAFFALAAGGTVICSQYLGSKDVEKANEAAGQLVFVTFFLSLIMAVVCIIFHEPVLQLIFGEVEKEVMDNAKIYFLFSAVAFPFIALYDDGASILRAQENSRLPMQISVLANVLNVVLNLLFVWGFHLGVGGSACATMLARAFAMIAVLYELRKPVWEIHLKRYFSIRPDWGQIKRILKIGIPSGIENSMFQFGKLAIQSTVSMMGTAAIAAQGMTNTIENLNGIMAIGVGIGLMTVVGECMGAGRKDEAVYYVKKLSVIGEIVVVISCLLLFALVHPITYFGGMEPASASMCIFMVTCITIVKPVVWTLAFIPAYGFRAAGDVRFSMVVSILSMWVFRVSLVMVLARVFGMGPIAVWIGMFTDWTVRAIVFTVRLRSRKWLEHRVI</sequence>
<dbReference type="NCBIfam" id="TIGR00797">
    <property type="entry name" value="matE"/>
    <property type="match status" value="1"/>
</dbReference>
<feature type="transmembrane region" description="Helical" evidence="13">
    <location>
        <begin position="147"/>
        <end position="168"/>
    </location>
</feature>
<evidence type="ECO:0000256" key="10">
    <source>
        <dbReference type="ARBA" id="ARBA00023065"/>
    </source>
</evidence>
<dbReference type="PIRSF" id="PIRSF006603">
    <property type="entry name" value="DinF"/>
    <property type="match status" value="1"/>
</dbReference>
<keyword evidence="5" id="KW-0813">Transport</keyword>
<dbReference type="AlphaFoldDB" id="A0A9W6FIK1"/>
<evidence type="ECO:0000313" key="15">
    <source>
        <dbReference type="Proteomes" id="UP001145094"/>
    </source>
</evidence>
<comment type="similarity">
    <text evidence="3">Belongs to the multi antimicrobial extrusion (MATE) (TC 2.A.66.1) family.</text>
</comment>
<dbReference type="GO" id="GO:0005886">
    <property type="term" value="C:plasma membrane"/>
    <property type="evidence" value="ECO:0007669"/>
    <property type="project" value="UniProtKB-SubCell"/>
</dbReference>
<evidence type="ECO:0000256" key="8">
    <source>
        <dbReference type="ARBA" id="ARBA00022692"/>
    </source>
</evidence>
<feature type="transmembrane region" description="Helical" evidence="13">
    <location>
        <begin position="266"/>
        <end position="289"/>
    </location>
</feature>
<feature type="transmembrane region" description="Helical" evidence="13">
    <location>
        <begin position="399"/>
        <end position="420"/>
    </location>
</feature>
<keyword evidence="6" id="KW-0050">Antiport</keyword>
<evidence type="ECO:0000313" key="14">
    <source>
        <dbReference type="EMBL" id="GLG90938.1"/>
    </source>
</evidence>
<comment type="caution">
    <text evidence="14">The sequence shown here is derived from an EMBL/GenBank/DDBJ whole genome shotgun (WGS) entry which is preliminary data.</text>
</comment>
<keyword evidence="11 13" id="KW-0472">Membrane</keyword>
<dbReference type="Pfam" id="PF01554">
    <property type="entry name" value="MatE"/>
    <property type="match status" value="2"/>
</dbReference>
<keyword evidence="9 13" id="KW-1133">Transmembrane helix</keyword>
<evidence type="ECO:0000256" key="2">
    <source>
        <dbReference type="ARBA" id="ARBA00004651"/>
    </source>
</evidence>
<evidence type="ECO:0000256" key="4">
    <source>
        <dbReference type="ARBA" id="ARBA00020268"/>
    </source>
</evidence>
<dbReference type="PANTHER" id="PTHR43298">
    <property type="entry name" value="MULTIDRUG RESISTANCE PROTEIN NORM-RELATED"/>
    <property type="match status" value="1"/>
</dbReference>
<comment type="function">
    <text evidence="1">Multidrug efflux pump.</text>
</comment>
<dbReference type="EMBL" id="BSCH01000015">
    <property type="protein sequence ID" value="GLG90938.1"/>
    <property type="molecule type" value="Genomic_DNA"/>
</dbReference>
<dbReference type="PANTHER" id="PTHR43298:SF2">
    <property type="entry name" value="FMN_FAD EXPORTER YEEO-RELATED"/>
    <property type="match status" value="1"/>
</dbReference>
<evidence type="ECO:0000256" key="12">
    <source>
        <dbReference type="ARBA" id="ARBA00031636"/>
    </source>
</evidence>
<feature type="transmembrane region" description="Helical" evidence="13">
    <location>
        <begin position="74"/>
        <end position="96"/>
    </location>
</feature>
<comment type="subcellular location">
    <subcellularLocation>
        <location evidence="2">Cell membrane</location>
        <topology evidence="2">Multi-pass membrane protein</topology>
    </subcellularLocation>
</comment>
<dbReference type="Proteomes" id="UP001145094">
    <property type="component" value="Unassembled WGS sequence"/>
</dbReference>
<evidence type="ECO:0000256" key="13">
    <source>
        <dbReference type="SAM" id="Phobius"/>
    </source>
</evidence>
<dbReference type="GO" id="GO:0006811">
    <property type="term" value="P:monoatomic ion transport"/>
    <property type="evidence" value="ECO:0007669"/>
    <property type="project" value="UniProtKB-KW"/>
</dbReference>
<accession>A0A9W6FIK1</accession>
<feature type="transmembrane region" description="Helical" evidence="13">
    <location>
        <begin position="332"/>
        <end position="360"/>
    </location>
</feature>
<feature type="transmembrane region" description="Helical" evidence="13">
    <location>
        <begin position="12"/>
        <end position="33"/>
    </location>
</feature>
<evidence type="ECO:0000256" key="1">
    <source>
        <dbReference type="ARBA" id="ARBA00003408"/>
    </source>
</evidence>
<evidence type="ECO:0000256" key="5">
    <source>
        <dbReference type="ARBA" id="ARBA00022448"/>
    </source>
</evidence>
<keyword evidence="10" id="KW-0406">Ion transport</keyword>
<feature type="transmembrane region" description="Helical" evidence="13">
    <location>
        <begin position="116"/>
        <end position="135"/>
    </location>
</feature>
<gene>
    <name evidence="14" type="ORF">Selli2_23650</name>
</gene>
<proteinExistence type="inferred from homology"/>
<dbReference type="InterPro" id="IPR002528">
    <property type="entry name" value="MATE_fam"/>
</dbReference>
<protein>
    <recommendedName>
        <fullName evidence="4">Probable multidrug resistance protein NorM</fullName>
    </recommendedName>
    <alternativeName>
        <fullName evidence="12">Multidrug-efflux transporter</fullName>
    </alternativeName>
</protein>
<evidence type="ECO:0000256" key="11">
    <source>
        <dbReference type="ARBA" id="ARBA00023136"/>
    </source>
</evidence>
<evidence type="ECO:0000256" key="3">
    <source>
        <dbReference type="ARBA" id="ARBA00010199"/>
    </source>
</evidence>
<evidence type="ECO:0000256" key="7">
    <source>
        <dbReference type="ARBA" id="ARBA00022475"/>
    </source>
</evidence>
<keyword evidence="8 13" id="KW-0812">Transmembrane</keyword>
<dbReference type="GO" id="GO:0015297">
    <property type="term" value="F:antiporter activity"/>
    <property type="evidence" value="ECO:0007669"/>
    <property type="project" value="UniProtKB-KW"/>
</dbReference>
<evidence type="ECO:0000256" key="9">
    <source>
        <dbReference type="ARBA" id="ARBA00022989"/>
    </source>
</evidence>
<name>A0A9W6FIK1_9FIRM</name>
<feature type="transmembrane region" description="Helical" evidence="13">
    <location>
        <begin position="39"/>
        <end position="62"/>
    </location>
</feature>
<dbReference type="GO" id="GO:0042910">
    <property type="term" value="F:xenobiotic transmembrane transporter activity"/>
    <property type="evidence" value="ECO:0007669"/>
    <property type="project" value="InterPro"/>
</dbReference>
<organism evidence="14 15">
    <name type="scientific">Sellimonas catena</name>
    <dbReference type="NCBI Taxonomy" id="2994035"/>
    <lineage>
        <taxon>Bacteria</taxon>
        <taxon>Bacillati</taxon>
        <taxon>Bacillota</taxon>
        <taxon>Clostridia</taxon>
        <taxon>Lachnospirales</taxon>
        <taxon>Lachnospiraceae</taxon>
        <taxon>Sellimonas</taxon>
    </lineage>
</organism>
<feature type="transmembrane region" description="Helical" evidence="13">
    <location>
        <begin position="301"/>
        <end position="320"/>
    </location>
</feature>
<feature type="transmembrane region" description="Helical" evidence="13">
    <location>
        <begin position="372"/>
        <end position="393"/>
    </location>
</feature>
<evidence type="ECO:0000256" key="6">
    <source>
        <dbReference type="ARBA" id="ARBA00022449"/>
    </source>
</evidence>
<reference evidence="14" key="2">
    <citation type="submission" date="2022-11" db="EMBL/GenBank/DDBJ databases">
        <title>Draft genome sequence of Sellimonas catena strain 18CBH55.</title>
        <authorList>
            <person name="Atsushi H."/>
            <person name="Moriya O."/>
            <person name="Mitsuo S."/>
        </authorList>
    </citation>
    <scope>NUCLEOTIDE SEQUENCE</scope>
    <source>
        <strain evidence="14">18CBH55</strain>
    </source>
</reference>
<dbReference type="InterPro" id="IPR048279">
    <property type="entry name" value="MdtK-like"/>
</dbReference>
<keyword evidence="7" id="KW-1003">Cell membrane</keyword>
<dbReference type="InterPro" id="IPR050222">
    <property type="entry name" value="MATE_MdtK"/>
</dbReference>
<reference evidence="14" key="1">
    <citation type="submission" date="2022-11" db="EMBL/GenBank/DDBJ databases">
        <title>Draft genome sequence of Sellimonas catena strain 18CBH55.</title>
        <authorList>
            <person name="Hisatomi A."/>
            <person name="Ohkuma M."/>
            <person name="Sakamoto M."/>
        </authorList>
    </citation>
    <scope>NUCLEOTIDE SEQUENCE</scope>
    <source>
        <strain evidence="14">18CBH55</strain>
    </source>
</reference>
<reference evidence="14" key="3">
    <citation type="journal article" date="2023" name="Int. J. Syst. Evol. Microbiol.">
        <title>Sellimonas catena sp. nov., isolated from human faeces.</title>
        <authorList>
            <person name="Hisatomi A."/>
            <person name="Ohkuma M."/>
            <person name="Sakamoto M."/>
        </authorList>
    </citation>
    <scope>NUCLEOTIDE SEQUENCE</scope>
    <source>
        <strain evidence="14">18CBH55</strain>
    </source>
</reference>
<dbReference type="RefSeq" id="WP_281845535.1">
    <property type="nucleotide sequence ID" value="NZ_BSCH01000015.1"/>
</dbReference>